<dbReference type="OrthoDB" id="4509022at2759"/>
<feature type="region of interest" description="Disordered" evidence="1">
    <location>
        <begin position="92"/>
        <end position="118"/>
    </location>
</feature>
<feature type="compositionally biased region" description="Basic and acidic residues" evidence="1">
    <location>
        <begin position="196"/>
        <end position="206"/>
    </location>
</feature>
<gene>
    <name evidence="2" type="ORF">N7456_004751</name>
</gene>
<reference evidence="2" key="2">
    <citation type="journal article" date="2023" name="IMA Fungus">
        <title>Comparative genomic study of the Penicillium genus elucidates a diverse pangenome and 15 lateral gene transfer events.</title>
        <authorList>
            <person name="Petersen C."/>
            <person name="Sorensen T."/>
            <person name="Nielsen M.R."/>
            <person name="Sondergaard T.E."/>
            <person name="Sorensen J.L."/>
            <person name="Fitzpatrick D.A."/>
            <person name="Frisvad J.C."/>
            <person name="Nielsen K.L."/>
        </authorList>
    </citation>
    <scope>NUCLEOTIDE SEQUENCE</scope>
    <source>
        <strain evidence="2">IBT 30069</strain>
    </source>
</reference>
<feature type="region of interest" description="Disordered" evidence="1">
    <location>
        <begin position="152"/>
        <end position="237"/>
    </location>
</feature>
<organism evidence="2 3">
    <name type="scientific">Penicillium angulare</name>
    <dbReference type="NCBI Taxonomy" id="116970"/>
    <lineage>
        <taxon>Eukaryota</taxon>
        <taxon>Fungi</taxon>
        <taxon>Dikarya</taxon>
        <taxon>Ascomycota</taxon>
        <taxon>Pezizomycotina</taxon>
        <taxon>Eurotiomycetes</taxon>
        <taxon>Eurotiomycetidae</taxon>
        <taxon>Eurotiales</taxon>
        <taxon>Aspergillaceae</taxon>
        <taxon>Penicillium</taxon>
    </lineage>
</organism>
<evidence type="ECO:0000313" key="2">
    <source>
        <dbReference type="EMBL" id="KAJ5108076.1"/>
    </source>
</evidence>
<reference evidence="2" key="1">
    <citation type="submission" date="2022-11" db="EMBL/GenBank/DDBJ databases">
        <authorList>
            <person name="Petersen C."/>
        </authorList>
    </citation>
    <scope>NUCLEOTIDE SEQUENCE</scope>
    <source>
        <strain evidence="2">IBT 30069</strain>
    </source>
</reference>
<dbReference type="Proteomes" id="UP001149165">
    <property type="component" value="Unassembled WGS sequence"/>
</dbReference>
<dbReference type="AlphaFoldDB" id="A0A9W9KJH3"/>
<evidence type="ECO:0000313" key="3">
    <source>
        <dbReference type="Proteomes" id="UP001149165"/>
    </source>
</evidence>
<sequence>MHDAYYTCTNLNLSDPTVTGGFLNRFSRKERAKRKQQQSEQQAHLQVPPAYKADLYGGPGITTGPRSAHPRPLSSFAPDLSRQAHHAYQYPQQLPRASCDQPPLPTYDPSKYQPIRPTSIPSSDLLYANPYASGQSSHLSAAHYHNARSSIYHPAPPPVNQYSAPRLPPYDSVASARRQSAMPISSRPAASAHQRLRAEARERSHSEPMPAGPGDSQGTRGPRRQKPVLSRLITNFG</sequence>
<protein>
    <submittedName>
        <fullName evidence="2">Uncharacterized protein</fullName>
    </submittedName>
</protein>
<name>A0A9W9KJH3_9EURO</name>
<feature type="region of interest" description="Disordered" evidence="1">
    <location>
        <begin position="34"/>
        <end position="77"/>
    </location>
</feature>
<keyword evidence="3" id="KW-1185">Reference proteome</keyword>
<accession>A0A9W9KJH3</accession>
<comment type="caution">
    <text evidence="2">The sequence shown here is derived from an EMBL/GenBank/DDBJ whole genome shotgun (WGS) entry which is preliminary data.</text>
</comment>
<proteinExistence type="predicted"/>
<evidence type="ECO:0000256" key="1">
    <source>
        <dbReference type="SAM" id="MobiDB-lite"/>
    </source>
</evidence>
<dbReference type="EMBL" id="JAPQKH010000003">
    <property type="protein sequence ID" value="KAJ5108076.1"/>
    <property type="molecule type" value="Genomic_DNA"/>
</dbReference>